<keyword evidence="12" id="KW-1185">Reference proteome</keyword>
<feature type="compositionally biased region" description="Pro residues" evidence="8">
    <location>
        <begin position="521"/>
        <end position="530"/>
    </location>
</feature>
<dbReference type="Proteomes" id="UP000054007">
    <property type="component" value="Unassembled WGS sequence"/>
</dbReference>
<comment type="subcellular location">
    <subcellularLocation>
        <location evidence="1">Endoplasmic reticulum membrane</location>
        <topology evidence="1">Peripheral membrane protein</topology>
        <orientation evidence="1">Cytoplasmic side</orientation>
    </subcellularLocation>
</comment>
<keyword evidence="3 7" id="KW-0813">Transport</keyword>
<feature type="compositionally biased region" description="Polar residues" evidence="8">
    <location>
        <begin position="604"/>
        <end position="616"/>
    </location>
</feature>
<feature type="compositionally biased region" description="Low complexity" evidence="8">
    <location>
        <begin position="1546"/>
        <end position="1559"/>
    </location>
</feature>
<comment type="function">
    <text evidence="6 7">Involved in the initiation of assembly of the COPII coat required for the formation of transport vesicles from the endoplasmic reticulum (ER) and the selection of cargo molecules. Also involved in autophagy.</text>
</comment>
<keyword evidence="4 7" id="KW-0256">Endoplasmic reticulum</keyword>
<dbReference type="EMBL" id="KN880881">
    <property type="protein sequence ID" value="KIY61739.1"/>
    <property type="molecule type" value="Genomic_DNA"/>
</dbReference>
<evidence type="ECO:0000256" key="1">
    <source>
        <dbReference type="ARBA" id="ARBA00004397"/>
    </source>
</evidence>
<feature type="compositionally biased region" description="Pro residues" evidence="8">
    <location>
        <begin position="1491"/>
        <end position="1500"/>
    </location>
</feature>
<keyword evidence="7" id="KW-0072">Autophagy</keyword>
<dbReference type="GO" id="GO:0007030">
    <property type="term" value="P:Golgi organization"/>
    <property type="evidence" value="ECO:0007669"/>
    <property type="project" value="TreeGrafter"/>
</dbReference>
<evidence type="ECO:0000256" key="4">
    <source>
        <dbReference type="ARBA" id="ARBA00022824"/>
    </source>
</evidence>
<feature type="compositionally biased region" description="Low complexity" evidence="8">
    <location>
        <begin position="559"/>
        <end position="569"/>
    </location>
</feature>
<feature type="compositionally biased region" description="Low complexity" evidence="8">
    <location>
        <begin position="102"/>
        <end position="160"/>
    </location>
</feature>
<dbReference type="GO" id="GO:0006914">
    <property type="term" value="P:autophagy"/>
    <property type="evidence" value="ECO:0007669"/>
    <property type="project" value="UniProtKB-KW"/>
</dbReference>
<keyword evidence="5 7" id="KW-0931">ER-Golgi transport</keyword>
<feature type="compositionally biased region" description="Polar residues" evidence="8">
    <location>
        <begin position="327"/>
        <end position="338"/>
    </location>
</feature>
<gene>
    <name evidence="11" type="ORF">CYLTODRAFT_405295</name>
</gene>
<sequence>MTTPGVQPAAALFGSDDSDDPFASLGEEPTSTNDPHSSQLVTATNGSADNGASFFEDVDSSTKADAPVPEPTAQDTYSYPQAYSYQPQSYVPNGNATPADHAASNNGSAYSYNAYAPASQPSQPTSSYSYAPSTTQSPFSNYSPSPAASPYASAYKSPSVAAPPAPATNTPPAQLNRPKVANAYDPPFPVNNSRRSSSRGFPPPAAPVFNPYTGTASPPLPSGLPPQSGIPPPPRPSSTASNFSGYAPPPRPPSTSHYAPPPPMERPLSSASHYAPPPPPVRPPSTSQYAPPAPPIRPPSASLQFVPPVRPGSSSSQHIPPLGNAQRPPSRTASSYGSYSVPPRPQSTSSQLGSPPKRSTPPPVPYVPAVVPDVHHARPPSVVHPLDAVAEAPSAAMESDMDNDDPEGGAVDWAGQDAFEGDKTITGEPEDITPSASTVDASAYNYRAVSPTKSNRSASPIKLSSNPYRTASPVKSNGDVASNPYNYQPSSPTKPTGPPITSRYGPPPTAVARSATSDYSMPPPPPPDPYAPRRQLSNGSIVDNVYAGGYASKPPPPANAYDPYAPNNAHHSPEINENRQRSGSNGSTYSSGSDPYASGKHSRATTNESDYGNYSSRYDYPNNESGLAAPQELSVPTRALYAPSPSLMGTNDPLGRASARIPVISFGFGGKLVTCFHGAKTMSTGFDVALSNRVSTGIDVRTLNKVIPEAALDVTTAFPGPLFGDTGSSPINLVRPVGASLAKTRKTKVTAYLQDRIAEIEQGLGYMHVGTPEHRKAEGRLVLAKMLKIMVDNDGKLSGTAEIDSAVRIALVPRLEDMAEDNNVGFIPLQHPSSVRDSSDAIATTTLTATALDKIQTFLIRGQRKQAYHYALDQQLWAHAMVIASGIDKESWQEVVQEFIKTELGSKEDPARKALQALSASPISPSVNGREGLRAVYGLLTGQGVTSVQELVPQDLTSRATIGLAPAMNMVTPLTPNFTTAKPASRLPVDALANWAETVCMMLSATVTPEVSQTLLALGDQLYTNQWVEAAHVCYLLSCTTIIGPGVSLPPIGGCGHPTARMVLAGSRNPQSLPTFAKDHDPMIFTEILEFALSLNAPAKGQEPFGGLPHLQAYRLLRAYSLVELGHVTEANKYCEAITTAMAKPSPYFNAALLETLKDLSGRLNGAASSDKNTSWISSKVGKTSLDSIGGWLVNKLVAGDGDSPGLPPDDIAKPESQSFGNTFSQYSTISSATPSANPSPQSSSTNLTTAYNFPPPTRSTSAMDNRRKTQQLPRVASASAATTSFAQAHAFNAYQPMSTMAEDQTVGPDDEGQEVTWYGNDIGYNKTPTATNYLNPNGAAPSHEGLFSPMGNIPFSPMPPTQSSYGNGNGRGARIDEDDDMEDLGFGNSKPKKGGDDKVVPYDPGNATPPASDPEEDKKRSQPQRPDPKPQQDAGSTGGKSWLSRWWSKDPNAGPGPVKAKLGQESSFYYDKELKKWVNKTAGADEPAKATPPPPPPSRPQTASPGMSGPRPNGASTPPPRSSSAMDLSAPPKRAIPRARSNLAPTPEDASAPSSASATPPPPMGMTPPPPRGMTPPVGLGPPSLPGSRGITPPPPGAGMGGLMPPPSPLPGRPKSTTGKKSVRSRYVDVFAQEGGSPGA</sequence>
<feature type="compositionally biased region" description="Pro residues" evidence="8">
    <location>
        <begin position="1560"/>
        <end position="1586"/>
    </location>
</feature>
<dbReference type="CDD" id="cd09233">
    <property type="entry name" value="ACE1-Sec16-like"/>
    <property type="match status" value="1"/>
</dbReference>
<organism evidence="11 12">
    <name type="scientific">Cylindrobasidium torrendii FP15055 ss-10</name>
    <dbReference type="NCBI Taxonomy" id="1314674"/>
    <lineage>
        <taxon>Eukaryota</taxon>
        <taxon>Fungi</taxon>
        <taxon>Dikarya</taxon>
        <taxon>Basidiomycota</taxon>
        <taxon>Agaricomycotina</taxon>
        <taxon>Agaricomycetes</taxon>
        <taxon>Agaricomycetidae</taxon>
        <taxon>Agaricales</taxon>
        <taxon>Marasmiineae</taxon>
        <taxon>Physalacriaceae</taxon>
        <taxon>Cylindrobasidium</taxon>
    </lineage>
</organism>
<feature type="compositionally biased region" description="Polar residues" evidence="8">
    <location>
        <begin position="1228"/>
        <end position="1252"/>
    </location>
</feature>
<comment type="similarity">
    <text evidence="2 7">Belongs to the SEC16 family.</text>
</comment>
<feature type="compositionally biased region" description="Pro residues" evidence="8">
    <location>
        <begin position="218"/>
        <end position="236"/>
    </location>
</feature>
<evidence type="ECO:0000256" key="8">
    <source>
        <dbReference type="SAM" id="MobiDB-lite"/>
    </source>
</evidence>
<evidence type="ECO:0000313" key="11">
    <source>
        <dbReference type="EMBL" id="KIY61739.1"/>
    </source>
</evidence>
<proteinExistence type="inferred from homology"/>
<evidence type="ECO:0000256" key="6">
    <source>
        <dbReference type="ARBA" id="ARBA00024687"/>
    </source>
</evidence>
<feature type="compositionally biased region" description="Pro residues" evidence="8">
    <location>
        <begin position="247"/>
        <end position="265"/>
    </location>
</feature>
<dbReference type="GO" id="GO:0015031">
    <property type="term" value="P:protein transport"/>
    <property type="evidence" value="ECO:0007669"/>
    <property type="project" value="UniProtKB-KW"/>
</dbReference>
<dbReference type="PANTHER" id="PTHR13402:SF6">
    <property type="entry name" value="SECRETORY 16, ISOFORM I"/>
    <property type="match status" value="1"/>
</dbReference>
<keyword evidence="7" id="KW-0653">Protein transport</keyword>
<feature type="domain" description="Sec16 central conserved" evidence="10">
    <location>
        <begin position="661"/>
        <end position="795"/>
    </location>
</feature>
<keyword evidence="7" id="KW-0472">Membrane</keyword>
<dbReference type="STRING" id="1314674.A0A0D7AV76"/>
<feature type="compositionally biased region" description="Low complexity" evidence="8">
    <location>
        <begin position="190"/>
        <end position="200"/>
    </location>
</feature>
<feature type="region of interest" description="Disordered" evidence="8">
    <location>
        <begin position="1"/>
        <end position="630"/>
    </location>
</feature>
<evidence type="ECO:0000259" key="10">
    <source>
        <dbReference type="Pfam" id="PF12932"/>
    </source>
</evidence>
<feature type="compositionally biased region" description="Low complexity" evidence="8">
    <location>
        <begin position="582"/>
        <end position="593"/>
    </location>
</feature>
<dbReference type="OrthoDB" id="8918678at2759"/>
<feature type="compositionally biased region" description="Polar residues" evidence="8">
    <location>
        <begin position="451"/>
        <end position="494"/>
    </location>
</feature>
<feature type="compositionally biased region" description="Basic and acidic residues" evidence="8">
    <location>
        <begin position="571"/>
        <end position="580"/>
    </location>
</feature>
<reference evidence="11 12" key="1">
    <citation type="journal article" date="2015" name="Fungal Genet. Biol.">
        <title>Evolution of novel wood decay mechanisms in Agaricales revealed by the genome sequences of Fistulina hepatica and Cylindrobasidium torrendii.</title>
        <authorList>
            <person name="Floudas D."/>
            <person name="Held B.W."/>
            <person name="Riley R."/>
            <person name="Nagy L.G."/>
            <person name="Koehler G."/>
            <person name="Ransdell A.S."/>
            <person name="Younus H."/>
            <person name="Chow J."/>
            <person name="Chiniquy J."/>
            <person name="Lipzen A."/>
            <person name="Tritt A."/>
            <person name="Sun H."/>
            <person name="Haridas S."/>
            <person name="LaButti K."/>
            <person name="Ohm R.A."/>
            <person name="Kues U."/>
            <person name="Blanchette R.A."/>
            <person name="Grigoriev I.V."/>
            <person name="Minto R.E."/>
            <person name="Hibbett D.S."/>
        </authorList>
    </citation>
    <scope>NUCLEOTIDE SEQUENCE [LARGE SCALE GENOMIC DNA]</scope>
    <source>
        <strain evidence="11 12">FP15055 ss-10</strain>
    </source>
</reference>
<feature type="compositionally biased region" description="Basic and acidic residues" evidence="8">
    <location>
        <begin position="1417"/>
        <end position="1431"/>
    </location>
</feature>
<dbReference type="GO" id="GO:0012507">
    <property type="term" value="C:ER to Golgi transport vesicle membrane"/>
    <property type="evidence" value="ECO:0007669"/>
    <property type="project" value="TreeGrafter"/>
</dbReference>
<dbReference type="Pfam" id="PF12932">
    <property type="entry name" value="Sec16"/>
    <property type="match status" value="1"/>
</dbReference>
<evidence type="ECO:0000256" key="2">
    <source>
        <dbReference type="ARBA" id="ARBA00005927"/>
    </source>
</evidence>
<dbReference type="GO" id="GO:0070973">
    <property type="term" value="P:protein localization to endoplasmic reticulum exit site"/>
    <property type="evidence" value="ECO:0007669"/>
    <property type="project" value="TreeGrafter"/>
</dbReference>
<feature type="region of interest" description="Disordered" evidence="8">
    <location>
        <begin position="1228"/>
        <end position="1281"/>
    </location>
</feature>
<dbReference type="InterPro" id="IPR024298">
    <property type="entry name" value="Sec16_Sec23-bd"/>
</dbReference>
<dbReference type="Pfam" id="PF12931">
    <property type="entry name" value="TPR_Sec16"/>
    <property type="match status" value="1"/>
</dbReference>
<evidence type="ECO:0000259" key="9">
    <source>
        <dbReference type="Pfam" id="PF12931"/>
    </source>
</evidence>
<dbReference type="GO" id="GO:0070971">
    <property type="term" value="C:endoplasmic reticulum exit site"/>
    <property type="evidence" value="ECO:0007669"/>
    <property type="project" value="TreeGrafter"/>
</dbReference>
<dbReference type="GO" id="GO:0016192">
    <property type="term" value="P:vesicle-mediated transport"/>
    <property type="evidence" value="ECO:0007669"/>
    <property type="project" value="UniProtKB-KW"/>
</dbReference>
<dbReference type="Gene3D" id="1.25.40.1030">
    <property type="match status" value="1"/>
</dbReference>
<feature type="compositionally biased region" description="Low complexity" evidence="8">
    <location>
        <begin position="77"/>
        <end position="92"/>
    </location>
</feature>
<name>A0A0D7AV76_9AGAR</name>
<feature type="compositionally biased region" description="Polar residues" evidence="8">
    <location>
        <begin position="29"/>
        <end position="50"/>
    </location>
</feature>
<dbReference type="GO" id="GO:0005789">
    <property type="term" value="C:endoplasmic reticulum membrane"/>
    <property type="evidence" value="ECO:0007669"/>
    <property type="project" value="UniProtKB-SubCell"/>
</dbReference>
<evidence type="ECO:0000313" key="12">
    <source>
        <dbReference type="Proteomes" id="UP000054007"/>
    </source>
</evidence>
<evidence type="ECO:0000256" key="5">
    <source>
        <dbReference type="ARBA" id="ARBA00022892"/>
    </source>
</evidence>
<feature type="region of interest" description="Disordered" evidence="8">
    <location>
        <begin position="1481"/>
        <end position="1641"/>
    </location>
</feature>
<evidence type="ECO:0000256" key="7">
    <source>
        <dbReference type="RuleBase" id="RU364101"/>
    </source>
</evidence>
<evidence type="ECO:0000256" key="3">
    <source>
        <dbReference type="ARBA" id="ARBA00022448"/>
    </source>
</evidence>
<feature type="region of interest" description="Disordered" evidence="8">
    <location>
        <begin position="1336"/>
        <end position="1464"/>
    </location>
</feature>
<accession>A0A0D7AV76</accession>
<feature type="domain" description="Sec16 Sec23-binding" evidence="9">
    <location>
        <begin position="855"/>
        <end position="1201"/>
    </location>
</feature>
<dbReference type="PANTHER" id="PTHR13402">
    <property type="entry name" value="RGPR-RELATED"/>
    <property type="match status" value="1"/>
</dbReference>
<protein>
    <recommendedName>
        <fullName evidence="7">Protein transport protein sec16</fullName>
    </recommendedName>
</protein>
<dbReference type="InterPro" id="IPR024340">
    <property type="entry name" value="Sec16_CCD"/>
</dbReference>